<feature type="binding site" evidence="6">
    <location>
        <position position="65"/>
    </location>
    <ligand>
        <name>S-adenosyl-L-methionine</name>
        <dbReference type="ChEBI" id="CHEBI:59789"/>
    </ligand>
</feature>
<organism evidence="7 8">
    <name type="scientific">Geothrix oryzae</name>
    <dbReference type="NCBI Taxonomy" id="2927975"/>
    <lineage>
        <taxon>Bacteria</taxon>
        <taxon>Pseudomonadati</taxon>
        <taxon>Acidobacteriota</taxon>
        <taxon>Holophagae</taxon>
        <taxon>Holophagales</taxon>
        <taxon>Holophagaceae</taxon>
        <taxon>Geothrix</taxon>
    </lineage>
</organism>
<evidence type="ECO:0000256" key="5">
    <source>
        <dbReference type="ARBA" id="ARBA00022691"/>
    </source>
</evidence>
<feature type="binding site" evidence="6">
    <location>
        <position position="130"/>
    </location>
    <ligand>
        <name>S-adenosyl-L-methionine</name>
        <dbReference type="ChEBI" id="CHEBI:59789"/>
    </ligand>
</feature>
<evidence type="ECO:0000256" key="2">
    <source>
        <dbReference type="ARBA" id="ARBA00022552"/>
    </source>
</evidence>
<comment type="similarity">
    <text evidence="6">Belongs to the methyltransferase superfamily. RNA methyltransferase RsmG family.</text>
</comment>
<dbReference type="Pfam" id="PF02527">
    <property type="entry name" value="GidB"/>
    <property type="match status" value="1"/>
</dbReference>
<dbReference type="EMBL" id="AP027079">
    <property type="protein sequence ID" value="BDU68745.1"/>
    <property type="molecule type" value="Genomic_DNA"/>
</dbReference>
<feature type="binding site" evidence="6">
    <location>
        <begin position="116"/>
        <end position="117"/>
    </location>
    <ligand>
        <name>S-adenosyl-L-methionine</name>
        <dbReference type="ChEBI" id="CHEBI:59789"/>
    </ligand>
</feature>
<evidence type="ECO:0000313" key="8">
    <source>
        <dbReference type="Proteomes" id="UP001242010"/>
    </source>
</evidence>
<comment type="function">
    <text evidence="6">Specifically methylates the N7 position of a guanine in 16S rRNA.</text>
</comment>
<keyword evidence="3 6" id="KW-0489">Methyltransferase</keyword>
<evidence type="ECO:0000256" key="1">
    <source>
        <dbReference type="ARBA" id="ARBA00022490"/>
    </source>
</evidence>
<dbReference type="InterPro" id="IPR029063">
    <property type="entry name" value="SAM-dependent_MTases_sf"/>
</dbReference>
<evidence type="ECO:0000313" key="7">
    <source>
        <dbReference type="EMBL" id="BDU68745.1"/>
    </source>
</evidence>
<keyword evidence="4 6" id="KW-0808">Transferase</keyword>
<reference evidence="8" key="1">
    <citation type="journal article" date="2023" name="Int. J. Syst. Evol. Microbiol.">
        <title>Mesoterricola silvestris gen. nov., sp. nov., Mesoterricola sediminis sp. nov., Geothrix oryzae sp. nov., Geothrix edaphica sp. nov., Geothrix rubra sp. nov., and Geothrix limicola sp. nov., six novel members of Acidobacteriota isolated from soils.</title>
        <authorList>
            <person name="Itoh H."/>
            <person name="Sugisawa Y."/>
            <person name="Mise K."/>
            <person name="Xu Z."/>
            <person name="Kuniyasu M."/>
            <person name="Ushijima N."/>
            <person name="Kawano K."/>
            <person name="Kobayashi E."/>
            <person name="Shiratori Y."/>
            <person name="Masuda Y."/>
            <person name="Senoo K."/>
        </authorList>
    </citation>
    <scope>NUCLEOTIDE SEQUENCE [LARGE SCALE GENOMIC DNA]</scope>
    <source>
        <strain evidence="8">Red222</strain>
    </source>
</reference>
<dbReference type="SUPFAM" id="SSF53335">
    <property type="entry name" value="S-adenosyl-L-methionine-dependent methyltransferases"/>
    <property type="match status" value="1"/>
</dbReference>
<dbReference type="PANTHER" id="PTHR31760:SF0">
    <property type="entry name" value="S-ADENOSYL-L-METHIONINE-DEPENDENT METHYLTRANSFERASES SUPERFAMILY PROTEIN"/>
    <property type="match status" value="1"/>
</dbReference>
<gene>
    <name evidence="6" type="primary">rsmG</name>
    <name evidence="7" type="ORF">GETHOR_08460</name>
</gene>
<comment type="caution">
    <text evidence="6">Lacks conserved residue(s) required for the propagation of feature annotation.</text>
</comment>
<proteinExistence type="inferred from homology"/>
<evidence type="ECO:0000256" key="3">
    <source>
        <dbReference type="ARBA" id="ARBA00022603"/>
    </source>
</evidence>
<dbReference type="EC" id="2.1.1.-" evidence="6"/>
<dbReference type="Gene3D" id="3.40.50.150">
    <property type="entry name" value="Vaccinia Virus protein VP39"/>
    <property type="match status" value="1"/>
</dbReference>
<sequence length="196" mass="20832">MEPRLPAALNAPLGRFLVLLDRWNRTHALTALPPGERREELLLDAAILLPFLEALPPGARVADLGTGMGCPAIVLALARPDLEILAVDASTKKLAFVRQAALELPVPNLKAVHGRLEELPPLGADLGTAKALGALGQLAGWWGRHGKAGSPFLALKGPEWAQEPLPAGWLATPHPYGLPTRGQRVVVELRQAAQPS</sequence>
<keyword evidence="5 6" id="KW-0949">S-adenosyl-L-methionine</keyword>
<name>A0ABM8DP77_9BACT</name>
<accession>A0ABM8DP77</accession>
<keyword evidence="8" id="KW-1185">Reference proteome</keyword>
<dbReference type="HAMAP" id="MF_00074">
    <property type="entry name" value="16SrRNA_methyltr_G"/>
    <property type="match status" value="1"/>
</dbReference>
<dbReference type="RefSeq" id="WP_286355381.1">
    <property type="nucleotide sequence ID" value="NZ_AP027079.1"/>
</dbReference>
<comment type="subcellular location">
    <subcellularLocation>
        <location evidence="6">Cytoplasm</location>
    </subcellularLocation>
</comment>
<keyword evidence="2 6" id="KW-0698">rRNA processing</keyword>
<feature type="binding site" evidence="6">
    <location>
        <begin position="88"/>
        <end position="90"/>
    </location>
    <ligand>
        <name>S-adenosyl-L-methionine</name>
        <dbReference type="ChEBI" id="CHEBI:59789"/>
    </ligand>
</feature>
<keyword evidence="1 6" id="KW-0963">Cytoplasm</keyword>
<dbReference type="CDD" id="cd02440">
    <property type="entry name" value="AdoMet_MTases"/>
    <property type="match status" value="1"/>
</dbReference>
<evidence type="ECO:0000256" key="6">
    <source>
        <dbReference type="HAMAP-Rule" id="MF_00074"/>
    </source>
</evidence>
<protein>
    <recommendedName>
        <fullName evidence="6">Ribosomal RNA small subunit methyltransferase G</fullName>
        <ecNumber evidence="6">2.1.1.-</ecNumber>
    </recommendedName>
    <alternativeName>
        <fullName evidence="6">16S rRNA 7-methylguanosine methyltransferase</fullName>
        <shortName evidence="6">16S rRNA m7G methyltransferase</shortName>
    </alternativeName>
</protein>
<dbReference type="Proteomes" id="UP001242010">
    <property type="component" value="Chromosome"/>
</dbReference>
<dbReference type="InterPro" id="IPR003682">
    <property type="entry name" value="rRNA_ssu_MeTfrase_G"/>
</dbReference>
<evidence type="ECO:0000256" key="4">
    <source>
        <dbReference type="ARBA" id="ARBA00022679"/>
    </source>
</evidence>
<dbReference type="PANTHER" id="PTHR31760">
    <property type="entry name" value="S-ADENOSYL-L-METHIONINE-DEPENDENT METHYLTRANSFERASES SUPERFAMILY PROTEIN"/>
    <property type="match status" value="1"/>
</dbReference>